<feature type="repeat" description="ANK" evidence="3">
    <location>
        <begin position="141"/>
        <end position="180"/>
    </location>
</feature>
<evidence type="ECO:0000313" key="5">
    <source>
        <dbReference type="EMBL" id="KAL0631177.1"/>
    </source>
</evidence>
<dbReference type="PROSITE" id="PS50297">
    <property type="entry name" value="ANK_REP_REGION"/>
    <property type="match status" value="1"/>
</dbReference>
<evidence type="ECO:0000256" key="4">
    <source>
        <dbReference type="SAM" id="MobiDB-lite"/>
    </source>
</evidence>
<comment type="caution">
    <text evidence="5">The sequence shown here is derived from an EMBL/GenBank/DDBJ whole genome shotgun (WGS) entry which is preliminary data.</text>
</comment>
<dbReference type="PROSITE" id="PS50088">
    <property type="entry name" value="ANK_REPEAT"/>
    <property type="match status" value="3"/>
</dbReference>
<keyword evidence="6" id="KW-1185">Reference proteome</keyword>
<name>A0ABR3G5F6_9PEZI</name>
<dbReference type="Pfam" id="PF00023">
    <property type="entry name" value="Ank"/>
    <property type="match status" value="1"/>
</dbReference>
<reference evidence="5 6" key="1">
    <citation type="submission" date="2024-02" db="EMBL/GenBank/DDBJ databases">
        <title>Discinaceae phylogenomics.</title>
        <authorList>
            <person name="Dirks A.C."/>
            <person name="James T.Y."/>
        </authorList>
    </citation>
    <scope>NUCLEOTIDE SEQUENCE [LARGE SCALE GENOMIC DNA]</scope>
    <source>
        <strain evidence="5 6">ACD0624</strain>
    </source>
</reference>
<dbReference type="PANTHER" id="PTHR24198">
    <property type="entry name" value="ANKYRIN REPEAT AND PROTEIN KINASE DOMAIN-CONTAINING PROTEIN"/>
    <property type="match status" value="1"/>
</dbReference>
<dbReference type="InterPro" id="IPR002110">
    <property type="entry name" value="Ankyrin_rpt"/>
</dbReference>
<keyword evidence="1" id="KW-0677">Repeat</keyword>
<feature type="repeat" description="ANK" evidence="3">
    <location>
        <begin position="67"/>
        <end position="99"/>
    </location>
</feature>
<sequence>MIPIKEWALLKAAKHGAIRVVKYLLPKFADNPNILIEALHMAVDSHQPDVVRLLLGAGTPVNGVSQQGYVALHFAASRANAVMIEILLNTGADINFVTPRGDTPLHHVAGNLRESVTPRRLKRAGRMLIRRGAAQNMQNKLGNTPLHDAIYCTNKVVSVRHYDIMDMLLNSRADLSVRNNYGHTPLAWAILNNCENMIQSLQQAEKKAGIIAESDEDSEIQPPEVMTDQLLPHAS</sequence>
<keyword evidence="2 3" id="KW-0040">ANK repeat</keyword>
<dbReference type="InterPro" id="IPR036770">
    <property type="entry name" value="Ankyrin_rpt-contain_sf"/>
</dbReference>
<evidence type="ECO:0000256" key="2">
    <source>
        <dbReference type="ARBA" id="ARBA00023043"/>
    </source>
</evidence>
<dbReference type="Pfam" id="PF12796">
    <property type="entry name" value="Ank_2"/>
    <property type="match status" value="1"/>
</dbReference>
<proteinExistence type="predicted"/>
<dbReference type="SMART" id="SM00248">
    <property type="entry name" value="ANK"/>
    <property type="match status" value="6"/>
</dbReference>
<dbReference type="Gene3D" id="1.25.40.20">
    <property type="entry name" value="Ankyrin repeat-containing domain"/>
    <property type="match status" value="2"/>
</dbReference>
<feature type="region of interest" description="Disordered" evidence="4">
    <location>
        <begin position="213"/>
        <end position="235"/>
    </location>
</feature>
<dbReference type="PANTHER" id="PTHR24198:SF165">
    <property type="entry name" value="ANKYRIN REPEAT-CONTAINING PROTEIN-RELATED"/>
    <property type="match status" value="1"/>
</dbReference>
<dbReference type="Proteomes" id="UP001447188">
    <property type="component" value="Unassembled WGS sequence"/>
</dbReference>
<feature type="repeat" description="ANK" evidence="3">
    <location>
        <begin position="38"/>
        <end position="66"/>
    </location>
</feature>
<dbReference type="SUPFAM" id="SSF48403">
    <property type="entry name" value="Ankyrin repeat"/>
    <property type="match status" value="1"/>
</dbReference>
<evidence type="ECO:0000313" key="6">
    <source>
        <dbReference type="Proteomes" id="UP001447188"/>
    </source>
</evidence>
<gene>
    <name evidence="5" type="ORF">Q9L58_009964</name>
</gene>
<protein>
    <submittedName>
        <fullName evidence="5">Uncharacterized protein</fullName>
    </submittedName>
</protein>
<evidence type="ECO:0000256" key="3">
    <source>
        <dbReference type="PROSITE-ProRule" id="PRU00023"/>
    </source>
</evidence>
<dbReference type="EMBL" id="JBBBZM010000286">
    <property type="protein sequence ID" value="KAL0631177.1"/>
    <property type="molecule type" value="Genomic_DNA"/>
</dbReference>
<organism evidence="5 6">
    <name type="scientific">Discina gigas</name>
    <dbReference type="NCBI Taxonomy" id="1032678"/>
    <lineage>
        <taxon>Eukaryota</taxon>
        <taxon>Fungi</taxon>
        <taxon>Dikarya</taxon>
        <taxon>Ascomycota</taxon>
        <taxon>Pezizomycotina</taxon>
        <taxon>Pezizomycetes</taxon>
        <taxon>Pezizales</taxon>
        <taxon>Discinaceae</taxon>
        <taxon>Discina</taxon>
    </lineage>
</organism>
<evidence type="ECO:0000256" key="1">
    <source>
        <dbReference type="ARBA" id="ARBA00022737"/>
    </source>
</evidence>
<accession>A0ABR3G5F6</accession>